<evidence type="ECO:0000313" key="2">
    <source>
        <dbReference type="EMBL" id="KAG0542045.1"/>
    </source>
</evidence>
<protein>
    <submittedName>
        <fullName evidence="2">Uncharacterized protein</fullName>
    </submittedName>
</protein>
<gene>
    <name evidence="2" type="ORF">BDA96_02G069200</name>
</gene>
<dbReference type="Proteomes" id="UP000807115">
    <property type="component" value="Chromosome 2"/>
</dbReference>
<proteinExistence type="predicted"/>
<name>A0A921RLQ6_SORBI</name>
<feature type="region of interest" description="Disordered" evidence="1">
    <location>
        <begin position="116"/>
        <end position="143"/>
    </location>
</feature>
<reference evidence="2" key="2">
    <citation type="submission" date="2020-10" db="EMBL/GenBank/DDBJ databases">
        <authorList>
            <person name="Cooper E.A."/>
            <person name="Brenton Z.W."/>
            <person name="Flinn B.S."/>
            <person name="Jenkins J."/>
            <person name="Shu S."/>
            <person name="Flowers D."/>
            <person name="Luo F."/>
            <person name="Wang Y."/>
            <person name="Xia P."/>
            <person name="Barry K."/>
            <person name="Daum C."/>
            <person name="Lipzen A."/>
            <person name="Yoshinaga Y."/>
            <person name="Schmutz J."/>
            <person name="Saski C."/>
            <person name="Vermerris W."/>
            <person name="Kresovich S."/>
        </authorList>
    </citation>
    <scope>NUCLEOTIDE SEQUENCE</scope>
</reference>
<accession>A0A921RLQ6</accession>
<dbReference type="AlphaFoldDB" id="A0A921RLQ6"/>
<sequence length="143" mass="14796">MALYVVLWQEASAAPVVVVEKQDARPQELTHSLTMIVAFPPHIMALALEAADVEIDDGESPIKSGPPPAGAGVHAQITYPISVFCFTADATLPPHNHPTMVVLSSKSIWMMTTMTGGAASHSQAPPLDGGPTSSSSTATAAPP</sequence>
<dbReference type="EMBL" id="CM027681">
    <property type="protein sequence ID" value="KAG0542045.1"/>
    <property type="molecule type" value="Genomic_DNA"/>
</dbReference>
<evidence type="ECO:0000313" key="3">
    <source>
        <dbReference type="Proteomes" id="UP000807115"/>
    </source>
</evidence>
<comment type="caution">
    <text evidence="2">The sequence shown here is derived from an EMBL/GenBank/DDBJ whole genome shotgun (WGS) entry which is preliminary data.</text>
</comment>
<organism evidence="2 3">
    <name type="scientific">Sorghum bicolor</name>
    <name type="common">Sorghum</name>
    <name type="synonym">Sorghum vulgare</name>
    <dbReference type="NCBI Taxonomy" id="4558"/>
    <lineage>
        <taxon>Eukaryota</taxon>
        <taxon>Viridiplantae</taxon>
        <taxon>Streptophyta</taxon>
        <taxon>Embryophyta</taxon>
        <taxon>Tracheophyta</taxon>
        <taxon>Spermatophyta</taxon>
        <taxon>Magnoliopsida</taxon>
        <taxon>Liliopsida</taxon>
        <taxon>Poales</taxon>
        <taxon>Poaceae</taxon>
        <taxon>PACMAD clade</taxon>
        <taxon>Panicoideae</taxon>
        <taxon>Andropogonodae</taxon>
        <taxon>Andropogoneae</taxon>
        <taxon>Sorghinae</taxon>
        <taxon>Sorghum</taxon>
    </lineage>
</organism>
<evidence type="ECO:0000256" key="1">
    <source>
        <dbReference type="SAM" id="MobiDB-lite"/>
    </source>
</evidence>
<feature type="compositionally biased region" description="Low complexity" evidence="1">
    <location>
        <begin position="131"/>
        <end position="143"/>
    </location>
</feature>
<reference evidence="2" key="1">
    <citation type="journal article" date="2019" name="BMC Genomics">
        <title>A new reference genome for Sorghum bicolor reveals high levels of sequence similarity between sweet and grain genotypes: implications for the genetics of sugar metabolism.</title>
        <authorList>
            <person name="Cooper E.A."/>
            <person name="Brenton Z.W."/>
            <person name="Flinn B.S."/>
            <person name="Jenkins J."/>
            <person name="Shu S."/>
            <person name="Flowers D."/>
            <person name="Luo F."/>
            <person name="Wang Y."/>
            <person name="Xia P."/>
            <person name="Barry K."/>
            <person name="Daum C."/>
            <person name="Lipzen A."/>
            <person name="Yoshinaga Y."/>
            <person name="Schmutz J."/>
            <person name="Saski C."/>
            <person name="Vermerris W."/>
            <person name="Kresovich S."/>
        </authorList>
    </citation>
    <scope>NUCLEOTIDE SEQUENCE</scope>
</reference>